<reference evidence="6" key="1">
    <citation type="submission" date="2017-05" db="EMBL/GenBank/DDBJ databases">
        <authorList>
            <person name="Macchi M."/>
            <person name="Festa S."/>
            <person name="Coppotelli B.M."/>
            <person name="Morelli I.S."/>
        </authorList>
    </citation>
    <scope>NUCLEOTIDE SEQUENCE [LARGE SCALE GENOMIC DNA]</scope>
    <source>
        <strain evidence="6">I</strain>
    </source>
</reference>
<dbReference type="SUPFAM" id="SSF54373">
    <property type="entry name" value="FAD-linked reductases, C-terminal domain"/>
    <property type="match status" value="1"/>
</dbReference>
<dbReference type="GO" id="GO:0005737">
    <property type="term" value="C:cytoplasm"/>
    <property type="evidence" value="ECO:0007669"/>
    <property type="project" value="TreeGrafter"/>
</dbReference>
<proteinExistence type="predicted"/>
<keyword evidence="3" id="KW-0560">Oxidoreductase</keyword>
<feature type="domain" description="FAD dependent oxidoreductase" evidence="4">
    <location>
        <begin position="26"/>
        <end position="369"/>
    </location>
</feature>
<evidence type="ECO:0000259" key="4">
    <source>
        <dbReference type="Pfam" id="PF01266"/>
    </source>
</evidence>
<accession>A0A211ZNX2</accession>
<name>A0A211ZNX2_9PROT</name>
<evidence type="ECO:0000256" key="2">
    <source>
        <dbReference type="ARBA" id="ARBA00022977"/>
    </source>
</evidence>
<dbReference type="InterPro" id="IPR012727">
    <property type="entry name" value="Gly_oxidase_ThiO"/>
</dbReference>
<dbReference type="AlphaFoldDB" id="A0A211ZNX2"/>
<dbReference type="STRING" id="1122125.GCA_000423185_00104"/>
<dbReference type="EMBL" id="NHON01000017">
    <property type="protein sequence ID" value="OWJ66992.1"/>
    <property type="molecule type" value="Genomic_DNA"/>
</dbReference>
<dbReference type="Pfam" id="PF01266">
    <property type="entry name" value="DAO"/>
    <property type="match status" value="1"/>
</dbReference>
<dbReference type="Gene3D" id="3.30.9.10">
    <property type="entry name" value="D-Amino Acid Oxidase, subunit A, domain 2"/>
    <property type="match status" value="1"/>
</dbReference>
<keyword evidence="2" id="KW-0784">Thiamine biosynthesis</keyword>
<evidence type="ECO:0000256" key="1">
    <source>
        <dbReference type="ARBA" id="ARBA00004948"/>
    </source>
</evidence>
<dbReference type="GO" id="GO:0009229">
    <property type="term" value="P:thiamine diphosphate biosynthetic process"/>
    <property type="evidence" value="ECO:0007669"/>
    <property type="project" value="UniProtKB-UniPathway"/>
</dbReference>
<dbReference type="NCBIfam" id="TIGR02352">
    <property type="entry name" value="thiamin_ThiO"/>
    <property type="match status" value="1"/>
</dbReference>
<dbReference type="UniPathway" id="UPA00060"/>
<sequence>MTGIPIPSLLRAEPVGPVPLRGARPRVAIIGAGVNGLAIGWRLARAGCPVDVYDRGPVGREASWAAAGMLAAGLEAEPGEEALFGLCRHAQEIWPGFAREVEAASGLPIGYRDEGTLAVALTRDDAADLRFSADYQSKLGVELRWLTGAELLKREPMLRPSLAAAVHSPADHQVDNRWLVPALAEALRRAGGGLHDHAAVESVILDRGRAGGVVVAGEARPADVVVLAAGAWSGGIPGIPREALPPVRPVKGQMLALRMDPAAPLLRHVLWAGKAYLVPRLDGRLIIGATVEERGFDTTVTAGGVLSLLDAAWRALPGIEELPVIESWAGLRPGSRDDAPVLGPSAIDGLVLATGHHRNGILLLPATVEAVVGTILDGRLPQAAEPFRIDRFARIQEAAQ</sequence>
<dbReference type="PANTHER" id="PTHR13847">
    <property type="entry name" value="SARCOSINE DEHYDROGENASE-RELATED"/>
    <property type="match status" value="1"/>
</dbReference>
<dbReference type="OrthoDB" id="9805337at2"/>
<evidence type="ECO:0000313" key="5">
    <source>
        <dbReference type="EMBL" id="OWJ66992.1"/>
    </source>
</evidence>
<dbReference type="SUPFAM" id="SSF51905">
    <property type="entry name" value="FAD/NAD(P)-binding domain"/>
    <property type="match status" value="1"/>
</dbReference>
<dbReference type="PANTHER" id="PTHR13847:SF289">
    <property type="entry name" value="GLYCINE OXIDASE"/>
    <property type="match status" value="1"/>
</dbReference>
<dbReference type="Proteomes" id="UP000196655">
    <property type="component" value="Unassembled WGS sequence"/>
</dbReference>
<dbReference type="RefSeq" id="WP_088151260.1">
    <property type="nucleotide sequence ID" value="NZ_NHON01000017.1"/>
</dbReference>
<dbReference type="GO" id="GO:0009228">
    <property type="term" value="P:thiamine biosynthetic process"/>
    <property type="evidence" value="ECO:0007669"/>
    <property type="project" value="UniProtKB-KW"/>
</dbReference>
<dbReference type="GO" id="GO:0016491">
    <property type="term" value="F:oxidoreductase activity"/>
    <property type="evidence" value="ECO:0007669"/>
    <property type="project" value="UniProtKB-KW"/>
</dbReference>
<keyword evidence="6" id="KW-1185">Reference proteome</keyword>
<dbReference type="InterPro" id="IPR006076">
    <property type="entry name" value="FAD-dep_OxRdtase"/>
</dbReference>
<dbReference type="InterPro" id="IPR036188">
    <property type="entry name" value="FAD/NAD-bd_sf"/>
</dbReference>
<dbReference type="GO" id="GO:0050660">
    <property type="term" value="F:flavin adenine dinucleotide binding"/>
    <property type="evidence" value="ECO:0007669"/>
    <property type="project" value="InterPro"/>
</dbReference>
<comment type="caution">
    <text evidence="5">The sequence shown here is derived from an EMBL/GenBank/DDBJ whole genome shotgun (WGS) entry which is preliminary data.</text>
</comment>
<evidence type="ECO:0000256" key="3">
    <source>
        <dbReference type="ARBA" id="ARBA00023002"/>
    </source>
</evidence>
<dbReference type="Gene3D" id="3.50.50.60">
    <property type="entry name" value="FAD/NAD(P)-binding domain"/>
    <property type="match status" value="1"/>
</dbReference>
<protein>
    <submittedName>
        <fullName evidence="5">Glycine oxidase ThiO</fullName>
    </submittedName>
</protein>
<comment type="pathway">
    <text evidence="1">Cofactor biosynthesis; thiamine diphosphate biosynthesis.</text>
</comment>
<gene>
    <name evidence="5" type="ORF">BWR60_12000</name>
</gene>
<organism evidence="5 6">
    <name type="scientific">Inquilinus limosus</name>
    <dbReference type="NCBI Taxonomy" id="171674"/>
    <lineage>
        <taxon>Bacteria</taxon>
        <taxon>Pseudomonadati</taxon>
        <taxon>Pseudomonadota</taxon>
        <taxon>Alphaproteobacteria</taxon>
        <taxon>Rhodospirillales</taxon>
        <taxon>Rhodospirillaceae</taxon>
        <taxon>Inquilinus</taxon>
    </lineage>
</organism>
<evidence type="ECO:0000313" key="6">
    <source>
        <dbReference type="Proteomes" id="UP000196655"/>
    </source>
</evidence>